<evidence type="ECO:0000256" key="4">
    <source>
        <dbReference type="ARBA" id="ARBA00022759"/>
    </source>
</evidence>
<keyword evidence="11" id="KW-1185">Reference proteome</keyword>
<dbReference type="NCBIfam" id="TIGR00188">
    <property type="entry name" value="rnpA"/>
    <property type="match status" value="1"/>
</dbReference>
<dbReference type="Gene3D" id="3.30.230.10">
    <property type="match status" value="1"/>
</dbReference>
<dbReference type="EMBL" id="JBEPMM010000006">
    <property type="protein sequence ID" value="MET3693028.1"/>
    <property type="molecule type" value="Genomic_DNA"/>
</dbReference>
<evidence type="ECO:0000256" key="6">
    <source>
        <dbReference type="ARBA" id="ARBA00022884"/>
    </source>
</evidence>
<dbReference type="Pfam" id="PF00825">
    <property type="entry name" value="Ribonuclease_P"/>
    <property type="match status" value="1"/>
</dbReference>
<protein>
    <recommendedName>
        <fullName evidence="7 8">Ribonuclease P protein component</fullName>
        <shortName evidence="7">RNase P protein</shortName>
        <shortName evidence="7">RNaseP protein</shortName>
        <ecNumber evidence="7 8">3.1.26.5</ecNumber>
    </recommendedName>
    <alternativeName>
        <fullName evidence="7">Protein C5</fullName>
    </alternativeName>
</protein>
<evidence type="ECO:0000256" key="7">
    <source>
        <dbReference type="HAMAP-Rule" id="MF_00227"/>
    </source>
</evidence>
<dbReference type="PROSITE" id="PS00648">
    <property type="entry name" value="RIBONUCLEASE_P"/>
    <property type="match status" value="1"/>
</dbReference>
<dbReference type="Proteomes" id="UP001549145">
    <property type="component" value="Unassembled WGS sequence"/>
</dbReference>
<reference evidence="10 11" key="1">
    <citation type="submission" date="2024-06" db="EMBL/GenBank/DDBJ databases">
        <title>Genomic Encyclopedia of Type Strains, Phase IV (KMG-IV): sequencing the most valuable type-strain genomes for metagenomic binning, comparative biology and taxonomic classification.</title>
        <authorList>
            <person name="Goeker M."/>
        </authorList>
    </citation>
    <scope>NUCLEOTIDE SEQUENCE [LARGE SCALE GENOMIC DNA]</scope>
    <source>
        <strain evidence="10 11">DSM 21331</strain>
    </source>
</reference>
<comment type="catalytic activity">
    <reaction evidence="7">
        <text>Endonucleolytic cleavage of RNA, removing 5'-extranucleotides from tRNA precursor.</text>
        <dbReference type="EC" id="3.1.26.5"/>
    </reaction>
</comment>
<organism evidence="10 11">
    <name type="scientific">Methylobacterium goesingense</name>
    <dbReference type="NCBI Taxonomy" id="243690"/>
    <lineage>
        <taxon>Bacteria</taxon>
        <taxon>Pseudomonadati</taxon>
        <taxon>Pseudomonadota</taxon>
        <taxon>Alphaproteobacteria</taxon>
        <taxon>Hyphomicrobiales</taxon>
        <taxon>Methylobacteriaceae</taxon>
        <taxon>Methylobacterium</taxon>
    </lineage>
</organism>
<dbReference type="HAMAP" id="MF_00227">
    <property type="entry name" value="RNase_P"/>
    <property type="match status" value="1"/>
</dbReference>
<feature type="compositionally biased region" description="Low complexity" evidence="9">
    <location>
        <begin position="145"/>
        <end position="170"/>
    </location>
</feature>
<comment type="function">
    <text evidence="1 7">RNaseP catalyzes the removal of the 5'-leader sequence from pre-tRNA to produce the mature 5'-terminus. It can also cleave other RNA substrates such as 4.5S RNA. The protein component plays an auxiliary but essential role in vivo by binding to the 5'-leader sequence and broadening the substrate specificity of the ribozyme.</text>
</comment>
<evidence type="ECO:0000256" key="3">
    <source>
        <dbReference type="ARBA" id="ARBA00022722"/>
    </source>
</evidence>
<dbReference type="InterPro" id="IPR020539">
    <property type="entry name" value="RNase_P_CS"/>
</dbReference>
<evidence type="ECO:0000256" key="2">
    <source>
        <dbReference type="ARBA" id="ARBA00022694"/>
    </source>
</evidence>
<keyword evidence="6 7" id="KW-0694">RNA-binding</keyword>
<keyword evidence="4 7" id="KW-0255">Endonuclease</keyword>
<evidence type="ECO:0000313" key="10">
    <source>
        <dbReference type="EMBL" id="MET3693028.1"/>
    </source>
</evidence>
<sequence>MSTIGRLTRRSDFLAAAGGRRYHNERLSAQGLVRAEPAAGDDAPEGLRIGFTITKRVGHATERNRIRRRLRAAVAEAAGVLPARDADVVLVARRPALHAPFQTLIEDLRQAVAVVTKPQAAKTGAGSGHRAESGQVSSRRRRGKGAPASGASATAPVLATGATASASPGSRPDRAGAPSSPSNACDGPTDG</sequence>
<feature type="region of interest" description="Disordered" evidence="9">
    <location>
        <begin position="119"/>
        <end position="191"/>
    </location>
</feature>
<keyword evidence="3 7" id="KW-0540">Nuclease</keyword>
<name>A0ABV2L5C9_9HYPH</name>
<proteinExistence type="inferred from homology"/>
<dbReference type="InterPro" id="IPR000100">
    <property type="entry name" value="RNase_P"/>
</dbReference>
<dbReference type="SUPFAM" id="SSF54211">
    <property type="entry name" value="Ribosomal protein S5 domain 2-like"/>
    <property type="match status" value="1"/>
</dbReference>
<evidence type="ECO:0000256" key="1">
    <source>
        <dbReference type="ARBA" id="ARBA00002663"/>
    </source>
</evidence>
<comment type="subunit">
    <text evidence="7">Consists of a catalytic RNA component (M1 or rnpB) and a protein subunit.</text>
</comment>
<keyword evidence="5 7" id="KW-0378">Hydrolase</keyword>
<dbReference type="RefSeq" id="WP_238279850.1">
    <property type="nucleotide sequence ID" value="NZ_BPQL01000068.1"/>
</dbReference>
<dbReference type="InterPro" id="IPR020568">
    <property type="entry name" value="Ribosomal_Su5_D2-typ_SF"/>
</dbReference>
<evidence type="ECO:0000256" key="5">
    <source>
        <dbReference type="ARBA" id="ARBA00022801"/>
    </source>
</evidence>
<dbReference type="EC" id="3.1.26.5" evidence="7 8"/>
<comment type="similarity">
    <text evidence="7">Belongs to the RnpA family.</text>
</comment>
<accession>A0ABV2L5C9</accession>
<dbReference type="GO" id="GO:0004526">
    <property type="term" value="F:ribonuclease P activity"/>
    <property type="evidence" value="ECO:0007669"/>
    <property type="project" value="UniProtKB-EC"/>
</dbReference>
<evidence type="ECO:0000256" key="9">
    <source>
        <dbReference type="SAM" id="MobiDB-lite"/>
    </source>
</evidence>
<dbReference type="PANTHER" id="PTHR33992:SF1">
    <property type="entry name" value="RIBONUCLEASE P PROTEIN COMPONENT"/>
    <property type="match status" value="1"/>
</dbReference>
<dbReference type="PANTHER" id="PTHR33992">
    <property type="entry name" value="RIBONUCLEASE P PROTEIN COMPONENT"/>
    <property type="match status" value="1"/>
</dbReference>
<gene>
    <name evidence="7" type="primary">rnpA</name>
    <name evidence="10" type="ORF">ABID43_002572</name>
</gene>
<dbReference type="InterPro" id="IPR014721">
    <property type="entry name" value="Ribsml_uS5_D2-typ_fold_subgr"/>
</dbReference>
<comment type="caution">
    <text evidence="10">The sequence shown here is derived from an EMBL/GenBank/DDBJ whole genome shotgun (WGS) entry which is preliminary data.</text>
</comment>
<evidence type="ECO:0000313" key="11">
    <source>
        <dbReference type="Proteomes" id="UP001549145"/>
    </source>
</evidence>
<evidence type="ECO:0000256" key="8">
    <source>
        <dbReference type="NCBIfam" id="TIGR00188"/>
    </source>
</evidence>
<keyword evidence="2 7" id="KW-0819">tRNA processing</keyword>